<dbReference type="OrthoDB" id="7067070at2"/>
<dbReference type="AlphaFoldDB" id="A0A2V4EC76"/>
<dbReference type="Proteomes" id="UP000247673">
    <property type="component" value="Unassembled WGS sequence"/>
</dbReference>
<gene>
    <name evidence="1" type="ORF">DKK78_07035</name>
</gene>
<evidence type="ECO:0000313" key="1">
    <source>
        <dbReference type="EMBL" id="PXY92053.1"/>
    </source>
</evidence>
<organism evidence="1 2">
    <name type="scientific">Gilliamella apis</name>
    <dbReference type="NCBI Taxonomy" id="1970738"/>
    <lineage>
        <taxon>Bacteria</taxon>
        <taxon>Pseudomonadati</taxon>
        <taxon>Pseudomonadota</taxon>
        <taxon>Gammaproteobacteria</taxon>
        <taxon>Orbales</taxon>
        <taxon>Orbaceae</taxon>
        <taxon>Gilliamella</taxon>
    </lineage>
</organism>
<evidence type="ECO:0000313" key="2">
    <source>
        <dbReference type="Proteomes" id="UP000247673"/>
    </source>
</evidence>
<sequence length="67" mass="8330">MNYKEWKREYLELLTEVIKNHKYSEYYNNEFIEELANELLMRGYFDEDYGHWQVTPAEQAIKESFEL</sequence>
<comment type="caution">
    <text evidence="1">The sequence shown here is derived from an EMBL/GenBank/DDBJ whole genome shotgun (WGS) entry which is preliminary data.</text>
</comment>
<name>A0A2V4EC76_9GAMM</name>
<accession>A0A2V4EC76</accession>
<keyword evidence="2" id="KW-1185">Reference proteome</keyword>
<dbReference type="EMBL" id="QGLO01000004">
    <property type="protein sequence ID" value="PXY92053.1"/>
    <property type="molecule type" value="Genomic_DNA"/>
</dbReference>
<protein>
    <submittedName>
        <fullName evidence="1">Uncharacterized protein</fullName>
    </submittedName>
</protein>
<dbReference type="RefSeq" id="WP_110447944.1">
    <property type="nucleotide sequence ID" value="NZ_CP132381.1"/>
</dbReference>
<proteinExistence type="predicted"/>
<reference evidence="1 2" key="1">
    <citation type="submission" date="2018-05" db="EMBL/GenBank/DDBJ databases">
        <title>Reference genomes for bee gut microbiota database.</title>
        <authorList>
            <person name="Ellegaard K.M."/>
        </authorList>
    </citation>
    <scope>NUCLEOTIDE SEQUENCE [LARGE SCALE GENOMIC DNA]</scope>
    <source>
        <strain evidence="1 2">ESL0172</strain>
    </source>
</reference>